<keyword evidence="4" id="KW-1185">Reference proteome</keyword>
<dbReference type="EMBL" id="JAMB01000014">
    <property type="protein sequence ID" value="ETX09795.1"/>
    <property type="molecule type" value="Genomic_DNA"/>
</dbReference>
<feature type="transmembrane region" description="Helical" evidence="1">
    <location>
        <begin position="94"/>
        <end position="126"/>
    </location>
</feature>
<dbReference type="STRING" id="1122207.MUS1_05600"/>
<feature type="transmembrane region" description="Helical" evidence="1">
    <location>
        <begin position="15"/>
        <end position="34"/>
    </location>
</feature>
<evidence type="ECO:0000256" key="1">
    <source>
        <dbReference type="SAM" id="Phobius"/>
    </source>
</evidence>
<keyword evidence="1" id="KW-0472">Membrane</keyword>
<dbReference type="Proteomes" id="UP000054058">
    <property type="component" value="Unassembled WGS sequence"/>
</dbReference>
<proteinExistence type="predicted"/>
<gene>
    <name evidence="3" type="ORF">MUS1_05600</name>
</gene>
<dbReference type="Pfam" id="PF07331">
    <property type="entry name" value="TctB"/>
    <property type="match status" value="1"/>
</dbReference>
<keyword evidence="1" id="KW-1133">Transmembrane helix</keyword>
<dbReference type="RefSeq" id="WP_036163391.1">
    <property type="nucleotide sequence ID" value="NZ_JAMB01000014.1"/>
</dbReference>
<dbReference type="OrthoDB" id="6183228at2"/>
<feature type="transmembrane region" description="Helical" evidence="1">
    <location>
        <begin position="46"/>
        <end position="68"/>
    </location>
</feature>
<dbReference type="eggNOG" id="ENOG50330EX">
    <property type="taxonomic scope" value="Bacteria"/>
</dbReference>
<organism evidence="3 4">
    <name type="scientific">Marinomonas ushuaiensis DSM 15871</name>
    <dbReference type="NCBI Taxonomy" id="1122207"/>
    <lineage>
        <taxon>Bacteria</taxon>
        <taxon>Pseudomonadati</taxon>
        <taxon>Pseudomonadota</taxon>
        <taxon>Gammaproteobacteria</taxon>
        <taxon>Oceanospirillales</taxon>
        <taxon>Oceanospirillaceae</taxon>
        <taxon>Marinomonas</taxon>
    </lineage>
</organism>
<sequence length="169" mass="18678">MSNLSHDKAMEAGEIARLLSYFIILIASVGLFFAASEIPTSRFETLGAGAFPQIVCAAIGLLSIVAIVDSLRKISYLGYGRFYTEVKAWMCRRYLVFITLGALALYILVIPIIGFSIASMIFIFSVQVILMPRNTKSIVIALITALVFSFGLNWLFSEVFTVFLPRGVF</sequence>
<accession>X7E1Q4</accession>
<dbReference type="PATRIC" id="fig|1122207.3.peg.2736"/>
<keyword evidence="1" id="KW-0812">Transmembrane</keyword>
<feature type="domain" description="DUF1468" evidence="2">
    <location>
        <begin position="21"/>
        <end position="165"/>
    </location>
</feature>
<evidence type="ECO:0000259" key="2">
    <source>
        <dbReference type="Pfam" id="PF07331"/>
    </source>
</evidence>
<dbReference type="InterPro" id="IPR009936">
    <property type="entry name" value="DUF1468"/>
</dbReference>
<reference evidence="3 4" key="1">
    <citation type="submission" date="2014-01" db="EMBL/GenBank/DDBJ databases">
        <title>Marinomonas ushuaiensis DSM 15871 Genome Sequencing.</title>
        <authorList>
            <person name="Lai Q."/>
            <person name="Shao Z.S."/>
        </authorList>
    </citation>
    <scope>NUCLEOTIDE SEQUENCE [LARGE SCALE GENOMIC DNA]</scope>
    <source>
        <strain evidence="3 4">DSM 15871</strain>
    </source>
</reference>
<name>X7E1Q4_9GAMM</name>
<comment type="caution">
    <text evidence="3">The sequence shown here is derived from an EMBL/GenBank/DDBJ whole genome shotgun (WGS) entry which is preliminary data.</text>
</comment>
<dbReference type="AlphaFoldDB" id="X7E1Q4"/>
<evidence type="ECO:0000313" key="3">
    <source>
        <dbReference type="EMBL" id="ETX09795.1"/>
    </source>
</evidence>
<evidence type="ECO:0000313" key="4">
    <source>
        <dbReference type="Proteomes" id="UP000054058"/>
    </source>
</evidence>
<protein>
    <recommendedName>
        <fullName evidence="2">DUF1468 domain-containing protein</fullName>
    </recommendedName>
</protein>
<feature type="transmembrane region" description="Helical" evidence="1">
    <location>
        <begin position="138"/>
        <end position="156"/>
    </location>
</feature>